<feature type="domain" description="Phosphatase tensin-type" evidence="9">
    <location>
        <begin position="2"/>
        <end position="173"/>
    </location>
</feature>
<dbReference type="Gene3D" id="3.30.505.10">
    <property type="entry name" value="SH2 domain"/>
    <property type="match status" value="1"/>
</dbReference>
<evidence type="ECO:0000256" key="3">
    <source>
        <dbReference type="ARBA" id="ARBA00022553"/>
    </source>
</evidence>
<dbReference type="Proteomes" id="UP000025227">
    <property type="component" value="Unplaced"/>
</dbReference>
<dbReference type="InterPro" id="IPR000980">
    <property type="entry name" value="SH2"/>
</dbReference>
<dbReference type="WBParaSite" id="HCON_00014600-00001">
    <property type="protein sequence ID" value="HCON_00014600-00001"/>
    <property type="gene ID" value="HCON_00014600"/>
</dbReference>
<dbReference type="Gene3D" id="2.60.40.1110">
    <property type="match status" value="1"/>
</dbReference>
<feature type="compositionally biased region" description="Basic and acidic residues" evidence="7">
    <location>
        <begin position="309"/>
        <end position="327"/>
    </location>
</feature>
<dbReference type="OMA" id="KHANDDR"/>
<dbReference type="SUPFAM" id="SSF55550">
    <property type="entry name" value="SH2 domain"/>
    <property type="match status" value="1"/>
</dbReference>
<feature type="compositionally biased region" description="Polar residues" evidence="7">
    <location>
        <begin position="552"/>
        <end position="564"/>
    </location>
</feature>
<evidence type="ECO:0000256" key="5">
    <source>
        <dbReference type="ARBA" id="ARBA00022999"/>
    </source>
</evidence>
<dbReference type="InterPro" id="IPR013625">
    <property type="entry name" value="PTB"/>
</dbReference>
<keyword evidence="11" id="KW-1185">Reference proteome</keyword>
<dbReference type="GO" id="GO:0005925">
    <property type="term" value="C:focal adhesion"/>
    <property type="evidence" value="ECO:0007669"/>
    <property type="project" value="TreeGrafter"/>
</dbReference>
<evidence type="ECO:0000256" key="1">
    <source>
        <dbReference type="ARBA" id="ARBA00004282"/>
    </source>
</evidence>
<feature type="region of interest" description="Disordered" evidence="7">
    <location>
        <begin position="298"/>
        <end position="435"/>
    </location>
</feature>
<feature type="region of interest" description="Disordered" evidence="7">
    <location>
        <begin position="548"/>
        <end position="569"/>
    </location>
</feature>
<dbReference type="PROSITE" id="PS51182">
    <property type="entry name" value="C2_TENSIN"/>
    <property type="match status" value="1"/>
</dbReference>
<dbReference type="InterPro" id="IPR011993">
    <property type="entry name" value="PH-like_dom_sf"/>
</dbReference>
<dbReference type="InterPro" id="IPR006020">
    <property type="entry name" value="PTB/PI_dom"/>
</dbReference>
<keyword evidence="4" id="KW-0965">Cell junction</keyword>
<dbReference type="InterPro" id="IPR033929">
    <property type="entry name" value="Tensin_PTB"/>
</dbReference>
<evidence type="ECO:0000256" key="6">
    <source>
        <dbReference type="PROSITE-ProRule" id="PRU00191"/>
    </source>
</evidence>
<proteinExistence type="inferred from homology"/>
<dbReference type="CDD" id="cd01213">
    <property type="entry name" value="PTB_tensin"/>
    <property type="match status" value="1"/>
</dbReference>
<feature type="compositionally biased region" description="Basic and acidic residues" evidence="7">
    <location>
        <begin position="771"/>
        <end position="782"/>
    </location>
</feature>
<comment type="similarity">
    <text evidence="2">Belongs to the PTEN phosphatase protein family.</text>
</comment>
<dbReference type="Pfam" id="PF10409">
    <property type="entry name" value="PTEN_C2"/>
    <property type="match status" value="1"/>
</dbReference>
<evidence type="ECO:0000259" key="8">
    <source>
        <dbReference type="PROSITE" id="PS50001"/>
    </source>
</evidence>
<dbReference type="InterPro" id="IPR029023">
    <property type="entry name" value="Tensin_phosphatase"/>
</dbReference>
<evidence type="ECO:0000256" key="7">
    <source>
        <dbReference type="SAM" id="MobiDB-lite"/>
    </source>
</evidence>
<dbReference type="SMART" id="SM00462">
    <property type="entry name" value="PTB"/>
    <property type="match status" value="1"/>
</dbReference>
<feature type="compositionally biased region" description="Polar residues" evidence="7">
    <location>
        <begin position="900"/>
        <end position="909"/>
    </location>
</feature>
<feature type="domain" description="SH2" evidence="8">
    <location>
        <begin position="1058"/>
        <end position="1162"/>
    </location>
</feature>
<dbReference type="Gene3D" id="3.90.190.10">
    <property type="entry name" value="Protein tyrosine phosphatase superfamily"/>
    <property type="match status" value="1"/>
</dbReference>
<dbReference type="InterPro" id="IPR029021">
    <property type="entry name" value="Prot-tyrosine_phosphatase-like"/>
</dbReference>
<evidence type="ECO:0000259" key="9">
    <source>
        <dbReference type="PROSITE" id="PS51181"/>
    </source>
</evidence>
<evidence type="ECO:0000313" key="11">
    <source>
        <dbReference type="Proteomes" id="UP000025227"/>
    </source>
</evidence>
<dbReference type="PANTHER" id="PTHR45734">
    <property type="entry name" value="TENSIN"/>
    <property type="match status" value="1"/>
</dbReference>
<dbReference type="SUPFAM" id="SSF52799">
    <property type="entry name" value="(Phosphotyrosine protein) phosphatases II"/>
    <property type="match status" value="1"/>
</dbReference>
<feature type="region of interest" description="Disordered" evidence="7">
    <location>
        <begin position="856"/>
        <end position="932"/>
    </location>
</feature>
<dbReference type="SUPFAM" id="SSF50729">
    <property type="entry name" value="PH domain-like"/>
    <property type="match status" value="1"/>
</dbReference>
<evidence type="ECO:0000259" key="10">
    <source>
        <dbReference type="PROSITE" id="PS51182"/>
    </source>
</evidence>
<feature type="compositionally biased region" description="Pro residues" evidence="7">
    <location>
        <begin position="374"/>
        <end position="383"/>
    </location>
</feature>
<dbReference type="PANTHER" id="PTHR45734:SF10">
    <property type="entry name" value="BLISTERY, ISOFORM A"/>
    <property type="match status" value="1"/>
</dbReference>
<dbReference type="InterPro" id="IPR036860">
    <property type="entry name" value="SH2_dom_sf"/>
</dbReference>
<dbReference type="OrthoDB" id="6273691at2759"/>
<dbReference type="InterPro" id="IPR035892">
    <property type="entry name" value="C2_domain_sf"/>
</dbReference>
<feature type="region of interest" description="Disordered" evidence="7">
    <location>
        <begin position="744"/>
        <end position="841"/>
    </location>
</feature>
<reference evidence="12" key="1">
    <citation type="submission" date="2020-12" db="UniProtKB">
        <authorList>
            <consortium name="WormBaseParasite"/>
        </authorList>
    </citation>
    <scope>IDENTIFICATION</scope>
    <source>
        <strain evidence="12">MHco3</strain>
    </source>
</reference>
<dbReference type="PROSITE" id="PS51181">
    <property type="entry name" value="PPASE_TENSIN"/>
    <property type="match status" value="1"/>
</dbReference>
<evidence type="ECO:0000256" key="4">
    <source>
        <dbReference type="ARBA" id="ARBA00022949"/>
    </source>
</evidence>
<dbReference type="Pfam" id="PF00017">
    <property type="entry name" value="SH2"/>
    <property type="match status" value="1"/>
</dbReference>
<keyword evidence="3" id="KW-0597">Phosphoprotein</keyword>
<comment type="subcellular location">
    <subcellularLocation>
        <location evidence="1">Cell junction</location>
    </subcellularLocation>
</comment>
<dbReference type="Pfam" id="PF08416">
    <property type="entry name" value="PTB"/>
    <property type="match status" value="1"/>
</dbReference>
<feature type="region of interest" description="Disordered" evidence="7">
    <location>
        <begin position="458"/>
        <end position="508"/>
    </location>
</feature>
<feature type="compositionally biased region" description="Basic and acidic residues" evidence="7">
    <location>
        <begin position="337"/>
        <end position="364"/>
    </location>
</feature>
<feature type="domain" description="C2 tensin-type" evidence="10">
    <location>
        <begin position="166"/>
        <end position="296"/>
    </location>
</feature>
<dbReference type="SUPFAM" id="SSF49562">
    <property type="entry name" value="C2 domain (Calcium/lipid-binding domain, CaLB)"/>
    <property type="match status" value="1"/>
</dbReference>
<dbReference type="Gene3D" id="2.30.29.30">
    <property type="entry name" value="Pleckstrin-homology domain (PH domain)/Phosphotyrosine-binding domain (PTB)"/>
    <property type="match status" value="1"/>
</dbReference>
<dbReference type="PROSITE" id="PS50001">
    <property type="entry name" value="SH2"/>
    <property type="match status" value="1"/>
</dbReference>
<protein>
    <submittedName>
        <fullName evidence="12">Tensin-like</fullName>
    </submittedName>
</protein>
<evidence type="ECO:0000313" key="12">
    <source>
        <dbReference type="WBParaSite" id="HCON_00014600-00001"/>
    </source>
</evidence>
<feature type="compositionally biased region" description="Basic and acidic residues" evidence="7">
    <location>
        <begin position="807"/>
        <end position="819"/>
    </location>
</feature>
<dbReference type="SMART" id="SM01326">
    <property type="entry name" value="PTEN_C2"/>
    <property type="match status" value="1"/>
</dbReference>
<organism evidence="11 12">
    <name type="scientific">Haemonchus contortus</name>
    <name type="common">Barber pole worm</name>
    <dbReference type="NCBI Taxonomy" id="6289"/>
    <lineage>
        <taxon>Eukaryota</taxon>
        <taxon>Metazoa</taxon>
        <taxon>Ecdysozoa</taxon>
        <taxon>Nematoda</taxon>
        <taxon>Chromadorea</taxon>
        <taxon>Rhabditida</taxon>
        <taxon>Rhabditina</taxon>
        <taxon>Rhabditomorpha</taxon>
        <taxon>Strongyloidea</taxon>
        <taxon>Trichostrongylidae</taxon>
        <taxon>Haemonchus</taxon>
    </lineage>
</organism>
<sequence length="1328" mass="149644">MVGCGSVDEGLTLQYVTARVIVLASPDEGTEKAYVSSLKNAALALKTKHFEHYKVWNVSRPRHDLTRCLAVENSGWPPRLAPPLDRLCSLCKQFEQWLTLNNNNVIVIHCKGHVSRAAMVLSAFMHYNAICSNDEPVEDRFDIKRFSEKYIGANGQPSHKRYINYFSSLLSGKVRVNPAPVYLHRIAVSHLNGRILSLKIYERMKPVYQSLPTTSRDVLRLDIDHELRLRGDVLIKCHQLIEDTRVVLFCCQINTCALDVPSRGTTLVFHKEELDLIFADSSVDNRVVLELMIGQEPAKPSASSFTKRRSLENNRTDSYEDFNKPEDESNGSVVYSEIRKKPSSHESTKEVSDKEDASETRQADENTSSDQAEMPPPPVPPKPRSASAMADPMVPELPERRGVLPAQVRPLVQRPPSPREAGRATPSIEPDLVGKDRYDKASKCFSYAPTKALNEAFERPRKPAAAAKIERKEDEIQNIDPDEISTATIPHSEPIRMPEKPKWENEVENAKQAALLDELSRLPTRSQSVNAQPYYSRHDDAEEKPVVVEQAQRATPTPTSTMSTGYRRKKRETKYGSYRTLNDDAYCSDMDDLCDPDFYLNYTPTAKTMTPKPPERTNKPLEQRYHSGARSVQLPRKNYQPVEAFTDPLDDILASTAPSATSCVDLRDRDNHRARNCRSIAALTGPTNDRRLFAESYDAVSQARDPDDWLTHKLRKVRSKRELEPDQMQRRNQEKMLLEELKNAHDEKDAQRGGPRDETQYTVEGVGTRDPLAEYRREEQRLKNTNSPFEDMPRRGRLRSKPPTPPPRDRSRSPARSERATPSIESYNYRNHNGVHDSNSHDFSNLNTIVYGNSTATPYTSKSEQHIPNGHLPSSASRREPASGILRGMSHQEQRPESRPTLQRRQSFGTERPPFQYADTTIQRNPNEPPKYISGQERVAAAIYRAETPQRELYASGTIHRSETPNRYFPENSTFGRSETPAFPILRETPVPFHPLLYGQNGTSRQDLEQSNTLNYRSASPRSQYAGQLSRRSSLVSLDTSEIIHHHPVFVKDTSKYWYKPTISREQAINMLRDKAPGTFVVRDSNSFPGAFGLALKVATPPPGVAPGDGTELVRHFLIEPSPKGVKLKGCNNEPVFGSLSALVYQHSITPLALPAKLLLPEYDPATTPEHVSATQALLEQGAACNVAYIGSVDCESLTGNECVRRAVTITVEDAQRNVTRPVSVHFKVSSQGVTLTDNTRKVFFRRHFPVNSVIFAGMDPADRKFDNYCVIGYHDACMRSARLFAIVSRKPSSTENACHVFAEFEPEQPATAVVNFINKVLFANRRS</sequence>
<name>A0A7I4XWY7_HAECO</name>
<dbReference type="InterPro" id="IPR014020">
    <property type="entry name" value="Tensin_C2-dom"/>
</dbReference>
<dbReference type="InterPro" id="IPR051484">
    <property type="entry name" value="Tensin_PTEN_phosphatase"/>
</dbReference>
<accession>A0A7I4XWY7</accession>
<evidence type="ECO:0000256" key="2">
    <source>
        <dbReference type="ARBA" id="ARBA00007881"/>
    </source>
</evidence>
<feature type="compositionally biased region" description="Basic and acidic residues" evidence="7">
    <location>
        <begin position="744"/>
        <end position="759"/>
    </location>
</feature>
<keyword evidence="5 6" id="KW-0727">SH2 domain</keyword>
<feature type="compositionally biased region" description="Basic and acidic residues" evidence="7">
    <location>
        <begin position="493"/>
        <end position="508"/>
    </location>
</feature>
<dbReference type="SMART" id="SM00252">
    <property type="entry name" value="SH2"/>
    <property type="match status" value="1"/>
</dbReference>